<dbReference type="InParanoid" id="Q6BVV1"/>
<dbReference type="RefSeq" id="XP_457668.2">
    <property type="nucleotide sequence ID" value="XM_457668.1"/>
</dbReference>
<evidence type="ECO:0000256" key="3">
    <source>
        <dbReference type="ARBA" id="ARBA00022692"/>
    </source>
</evidence>
<dbReference type="SUPFAM" id="SSF103473">
    <property type="entry name" value="MFS general substrate transporter"/>
    <property type="match status" value="2"/>
</dbReference>
<dbReference type="AlphaFoldDB" id="Q6BVV1"/>
<proteinExistence type="inferred from homology"/>
<feature type="transmembrane region" description="Helical" evidence="7">
    <location>
        <begin position="163"/>
        <end position="187"/>
    </location>
</feature>
<keyword evidence="3 7" id="KW-0812">Transmembrane</keyword>
<feature type="transmembrane region" description="Helical" evidence="7">
    <location>
        <begin position="231"/>
        <end position="252"/>
    </location>
</feature>
<feature type="transmembrane region" description="Helical" evidence="7">
    <location>
        <begin position="199"/>
        <end position="219"/>
    </location>
</feature>
<protein>
    <submittedName>
        <fullName evidence="8">DEHA2B16478p</fullName>
    </submittedName>
</protein>
<dbReference type="OMA" id="YLYNWAI"/>
<feature type="region of interest" description="Disordered" evidence="6">
    <location>
        <begin position="1"/>
        <end position="22"/>
    </location>
</feature>
<dbReference type="Gene3D" id="1.20.1250.20">
    <property type="entry name" value="MFS general substrate transporter like domains"/>
    <property type="match status" value="2"/>
</dbReference>
<dbReference type="GeneID" id="2913645"/>
<keyword evidence="9" id="KW-1185">Reference proteome</keyword>
<feature type="transmembrane region" description="Helical" evidence="7">
    <location>
        <begin position="396"/>
        <end position="417"/>
    </location>
</feature>
<evidence type="ECO:0000256" key="7">
    <source>
        <dbReference type="SAM" id="Phobius"/>
    </source>
</evidence>
<feature type="transmembrane region" description="Helical" evidence="7">
    <location>
        <begin position="563"/>
        <end position="582"/>
    </location>
</feature>
<evidence type="ECO:0000256" key="5">
    <source>
        <dbReference type="ARBA" id="ARBA00023136"/>
    </source>
</evidence>
<sequence>MVQDHDCKEIPPIGRDEENTTKCTMDNEFKEVDEYEQSSSTKTHEPHVPLMRGVQLIENVKTAMDDSKRGNIVKAVYGTSILVCAWAASLDASTTNSLQPLATSSFGAHSSLATINIANGIIGAVSNPILAKFADLISRTFIYIISVFFYTVGYIIAASSQTATAFIVGLGIATVGKTGVDFVNTLIVIDFTPLKWRGFVTSILATPFIINCWFAGLIVGDLRVANWKWGYGMFAIIIPVVLLPAIALMTYFDKTVTLADSFSAGKSKTKKEELYNIVSIIKQGLIEVDAFGLLLLGFGFALLLLPFSLAGSADNGWRNPSLIAMIIVGGLLVIAFFVYEIYYAPFPAMPKRILNVTLVMSIIIDFFYYFAGYIGLLYFSSYVFVVKDWNYTNWTYFNNTLTLALCIFGVIAGILFRVTRRYKIWQLLGLAMRIISYGILISGKGSTIVTGALIAHPILAGGGGGLSVVASGVALQASVEHSQVALAIAMLSLWTRIGGSIGEAITSAIWNAKMPASLRKHLSSSVSDAQVAEFFGDITLLHEYPIKSEIRQGAIAAYQEVNYYFFCIALGLSFIPFICAFFQTNYFLNDKQNAVDQDVHDEKDITKGAPKNWKDKFARCF</sequence>
<evidence type="ECO:0000313" key="9">
    <source>
        <dbReference type="Proteomes" id="UP000000599"/>
    </source>
</evidence>
<organism evidence="8 9">
    <name type="scientific">Debaryomyces hansenii (strain ATCC 36239 / CBS 767 / BCRC 21394 / JCM 1990 / NBRC 0083 / IGC 2968)</name>
    <name type="common">Yeast</name>
    <name type="synonym">Torulaspora hansenii</name>
    <dbReference type="NCBI Taxonomy" id="284592"/>
    <lineage>
        <taxon>Eukaryota</taxon>
        <taxon>Fungi</taxon>
        <taxon>Dikarya</taxon>
        <taxon>Ascomycota</taxon>
        <taxon>Saccharomycotina</taxon>
        <taxon>Pichiomycetes</taxon>
        <taxon>Debaryomycetaceae</taxon>
        <taxon>Debaryomyces</taxon>
    </lineage>
</organism>
<dbReference type="InterPro" id="IPR036259">
    <property type="entry name" value="MFS_trans_sf"/>
</dbReference>
<evidence type="ECO:0000313" key="8">
    <source>
        <dbReference type="EMBL" id="CAG85682.2"/>
    </source>
</evidence>
<accession>Q6BVV1</accession>
<feature type="transmembrane region" description="Helical" evidence="7">
    <location>
        <begin position="322"/>
        <end position="342"/>
    </location>
</feature>
<comment type="subcellular location">
    <subcellularLocation>
        <location evidence="1">Membrane</location>
        <topology evidence="1">Multi-pass membrane protein</topology>
    </subcellularLocation>
</comment>
<dbReference type="KEGG" id="dha:DEHA2B16478g"/>
<feature type="transmembrane region" description="Helical" evidence="7">
    <location>
        <begin position="290"/>
        <end position="310"/>
    </location>
</feature>
<dbReference type="EMBL" id="CR382134">
    <property type="protein sequence ID" value="CAG85682.2"/>
    <property type="molecule type" value="Genomic_DNA"/>
</dbReference>
<gene>
    <name evidence="8" type="ordered locus">DEHA2B16478g</name>
</gene>
<dbReference type="OrthoDB" id="4078873at2759"/>
<dbReference type="GO" id="GO:0022857">
    <property type="term" value="F:transmembrane transporter activity"/>
    <property type="evidence" value="ECO:0007669"/>
    <property type="project" value="TreeGrafter"/>
</dbReference>
<dbReference type="GO" id="GO:0005886">
    <property type="term" value="C:plasma membrane"/>
    <property type="evidence" value="ECO:0007669"/>
    <property type="project" value="TreeGrafter"/>
</dbReference>
<evidence type="ECO:0000256" key="4">
    <source>
        <dbReference type="ARBA" id="ARBA00022989"/>
    </source>
</evidence>
<evidence type="ECO:0000256" key="6">
    <source>
        <dbReference type="SAM" id="MobiDB-lite"/>
    </source>
</evidence>
<keyword evidence="4 7" id="KW-1133">Transmembrane helix</keyword>
<evidence type="ECO:0000256" key="2">
    <source>
        <dbReference type="ARBA" id="ARBA00008335"/>
    </source>
</evidence>
<comment type="similarity">
    <text evidence="2">Belongs to the major facilitator superfamily.</text>
</comment>
<dbReference type="eggNOG" id="KOG0254">
    <property type="taxonomic scope" value="Eukaryota"/>
</dbReference>
<dbReference type="VEuPathDB" id="FungiDB:DEHA2B16478g"/>
<dbReference type="PANTHER" id="PTHR23501:SF58">
    <property type="entry name" value="LOW AFFINITY HEME TRANSPORTER STR3"/>
    <property type="match status" value="1"/>
</dbReference>
<feature type="transmembrane region" description="Helical" evidence="7">
    <location>
        <begin position="354"/>
        <end position="376"/>
    </location>
</feature>
<name>Q6BVV1_DEBHA</name>
<reference evidence="8 9" key="1">
    <citation type="journal article" date="2004" name="Nature">
        <title>Genome evolution in yeasts.</title>
        <authorList>
            <consortium name="Genolevures"/>
            <person name="Dujon B."/>
            <person name="Sherman D."/>
            <person name="Fischer G."/>
            <person name="Durrens P."/>
            <person name="Casaregola S."/>
            <person name="Lafontaine I."/>
            <person name="de Montigny J."/>
            <person name="Marck C."/>
            <person name="Neuveglise C."/>
            <person name="Talla E."/>
            <person name="Goffard N."/>
            <person name="Frangeul L."/>
            <person name="Aigle M."/>
            <person name="Anthouard V."/>
            <person name="Babour A."/>
            <person name="Barbe V."/>
            <person name="Barnay S."/>
            <person name="Blanchin S."/>
            <person name="Beckerich J.M."/>
            <person name="Beyne E."/>
            <person name="Bleykasten C."/>
            <person name="Boisrame A."/>
            <person name="Boyer J."/>
            <person name="Cattolico L."/>
            <person name="Confanioleri F."/>
            <person name="de Daruvar A."/>
            <person name="Despons L."/>
            <person name="Fabre E."/>
            <person name="Fairhead C."/>
            <person name="Ferry-Dumazet H."/>
            <person name="Groppi A."/>
            <person name="Hantraye F."/>
            <person name="Hennequin C."/>
            <person name="Jauniaux N."/>
            <person name="Joyet P."/>
            <person name="Kachouri R."/>
            <person name="Kerrest A."/>
            <person name="Koszul R."/>
            <person name="Lemaire M."/>
            <person name="Lesur I."/>
            <person name="Ma L."/>
            <person name="Muller H."/>
            <person name="Nicaud J.M."/>
            <person name="Nikolski M."/>
            <person name="Oztas S."/>
            <person name="Ozier-Kalogeropoulos O."/>
            <person name="Pellenz S."/>
            <person name="Potier S."/>
            <person name="Richard G.F."/>
            <person name="Straub M.L."/>
            <person name="Suleau A."/>
            <person name="Swennene D."/>
            <person name="Tekaia F."/>
            <person name="Wesolowski-Louvel M."/>
            <person name="Westhof E."/>
            <person name="Wirth B."/>
            <person name="Zeniou-Meyer M."/>
            <person name="Zivanovic I."/>
            <person name="Bolotin-Fukuhara M."/>
            <person name="Thierry A."/>
            <person name="Bouchier C."/>
            <person name="Caudron B."/>
            <person name="Scarpelli C."/>
            <person name="Gaillardin C."/>
            <person name="Weissenbach J."/>
            <person name="Wincker P."/>
            <person name="Souciet J.L."/>
        </authorList>
    </citation>
    <scope>NUCLEOTIDE SEQUENCE [LARGE SCALE GENOMIC DNA]</scope>
    <source>
        <strain evidence="9">ATCC 36239 / CBS 767 / BCRC 21394 / JCM 1990 / NBRC 0083 / IGC 2968</strain>
    </source>
</reference>
<feature type="transmembrane region" description="Helical" evidence="7">
    <location>
        <begin position="140"/>
        <end position="157"/>
    </location>
</feature>
<evidence type="ECO:0000256" key="1">
    <source>
        <dbReference type="ARBA" id="ARBA00004141"/>
    </source>
</evidence>
<keyword evidence="5 7" id="KW-0472">Membrane</keyword>
<dbReference type="Proteomes" id="UP000000599">
    <property type="component" value="Chromosome B"/>
</dbReference>
<dbReference type="HOGENOM" id="CLU_012970_2_2_1"/>
<dbReference type="PANTHER" id="PTHR23501">
    <property type="entry name" value="MAJOR FACILITATOR SUPERFAMILY"/>
    <property type="match status" value="1"/>
</dbReference>